<name>A0ABV6XH95_9ACTN</name>
<dbReference type="RefSeq" id="WP_380563119.1">
    <property type="nucleotide sequence ID" value="NZ_JBEUKS010000001.1"/>
</dbReference>
<keyword evidence="2" id="KW-1185">Reference proteome</keyword>
<sequence>MSFSNRLMDKRFNGYRMMPIPNELDKIVQSVVHAYRNGTPHEREIMIGQIKARSAMRLAIYGERMAAVAVRTTTVAPLRDGLTALALAVTRIEDFREFLLLLTPVGHAADTIGVAPLSLVEDLKPLFPESALQLMHDFLAKAPQDRSLKSMGLKTRGTGNDFRYFG</sequence>
<evidence type="ECO:0000313" key="2">
    <source>
        <dbReference type="Proteomes" id="UP001592581"/>
    </source>
</evidence>
<proteinExistence type="predicted"/>
<comment type="caution">
    <text evidence="1">The sequence shown here is derived from an EMBL/GenBank/DDBJ whole genome shotgun (WGS) entry which is preliminary data.</text>
</comment>
<accession>A0ABV6XH95</accession>
<reference evidence="1 2" key="1">
    <citation type="submission" date="2024-06" db="EMBL/GenBank/DDBJ databases">
        <authorList>
            <person name="Lee S.D."/>
        </authorList>
    </citation>
    <scope>NUCLEOTIDE SEQUENCE [LARGE SCALE GENOMIC DNA]</scope>
    <source>
        <strain evidence="1 2">N1-10</strain>
    </source>
</reference>
<dbReference type="Proteomes" id="UP001592581">
    <property type="component" value="Unassembled WGS sequence"/>
</dbReference>
<dbReference type="EMBL" id="JBEUKS010000001">
    <property type="protein sequence ID" value="MFC1437637.1"/>
    <property type="molecule type" value="Genomic_DNA"/>
</dbReference>
<organism evidence="1 2">
    <name type="scientific">Streptacidiphilus jeojiensis</name>
    <dbReference type="NCBI Taxonomy" id="3229225"/>
    <lineage>
        <taxon>Bacteria</taxon>
        <taxon>Bacillati</taxon>
        <taxon>Actinomycetota</taxon>
        <taxon>Actinomycetes</taxon>
        <taxon>Kitasatosporales</taxon>
        <taxon>Streptomycetaceae</taxon>
        <taxon>Streptacidiphilus</taxon>
    </lineage>
</organism>
<evidence type="ECO:0000313" key="1">
    <source>
        <dbReference type="EMBL" id="MFC1437637.1"/>
    </source>
</evidence>
<gene>
    <name evidence="1" type="ORF">ABUW04_05140</name>
</gene>
<protein>
    <submittedName>
        <fullName evidence="1">Uncharacterized protein</fullName>
    </submittedName>
</protein>